<dbReference type="Gene3D" id="1.10.357.10">
    <property type="entry name" value="Tetracycline Repressor, domain 2"/>
    <property type="match status" value="1"/>
</dbReference>
<evidence type="ECO:0000256" key="2">
    <source>
        <dbReference type="PROSITE-ProRule" id="PRU00335"/>
    </source>
</evidence>
<evidence type="ECO:0000313" key="5">
    <source>
        <dbReference type="Proteomes" id="UP001501266"/>
    </source>
</evidence>
<sequence>MERSFDRSDPRALRSRTAILETARALADASPSGFTVSEIIYAAAISRSTFYAHFRDADDVYFALLDDRLDAISQSDLEARQRGDDPAQILLTGHARVMRHLAEHREFFAAVLASPERAKVRERFTRRLAELLVRSMDAAPSHPNPVELQVAAVYTAAGFTAAASDWLAGAFDLDEAELTRIVVAMTPEWLRNPEVRAP</sequence>
<reference evidence="5" key="1">
    <citation type="journal article" date="2019" name="Int. J. Syst. Evol. Microbiol.">
        <title>The Global Catalogue of Microorganisms (GCM) 10K type strain sequencing project: providing services to taxonomists for standard genome sequencing and annotation.</title>
        <authorList>
            <consortium name="The Broad Institute Genomics Platform"/>
            <consortium name="The Broad Institute Genome Sequencing Center for Infectious Disease"/>
            <person name="Wu L."/>
            <person name="Ma J."/>
        </authorList>
    </citation>
    <scope>NUCLEOTIDE SEQUENCE [LARGE SCALE GENOMIC DNA]</scope>
    <source>
        <strain evidence="5">JCM 12398</strain>
    </source>
</reference>
<feature type="domain" description="HTH tetR-type" evidence="3">
    <location>
        <begin position="12"/>
        <end position="72"/>
    </location>
</feature>
<evidence type="ECO:0000313" key="4">
    <source>
        <dbReference type="EMBL" id="GAA1424370.1"/>
    </source>
</evidence>
<dbReference type="InterPro" id="IPR009057">
    <property type="entry name" value="Homeodomain-like_sf"/>
</dbReference>
<dbReference type="EMBL" id="BAAAKK010000005">
    <property type="protein sequence ID" value="GAA1424370.1"/>
    <property type="molecule type" value="Genomic_DNA"/>
</dbReference>
<dbReference type="PANTHER" id="PTHR43479">
    <property type="entry name" value="ACREF/ENVCD OPERON REPRESSOR-RELATED"/>
    <property type="match status" value="1"/>
</dbReference>
<dbReference type="InterPro" id="IPR050624">
    <property type="entry name" value="HTH-type_Tx_Regulator"/>
</dbReference>
<keyword evidence="1 2" id="KW-0238">DNA-binding</keyword>
<dbReference type="Proteomes" id="UP001501266">
    <property type="component" value="Unassembled WGS sequence"/>
</dbReference>
<proteinExistence type="predicted"/>
<comment type="caution">
    <text evidence="4">The sequence shown here is derived from an EMBL/GenBank/DDBJ whole genome shotgun (WGS) entry which is preliminary data.</text>
</comment>
<name>A0ABP4JPF3_9MICO</name>
<accession>A0ABP4JPF3</accession>
<evidence type="ECO:0000259" key="3">
    <source>
        <dbReference type="PROSITE" id="PS50977"/>
    </source>
</evidence>
<dbReference type="PROSITE" id="PS50977">
    <property type="entry name" value="HTH_TETR_2"/>
    <property type="match status" value="1"/>
</dbReference>
<protein>
    <recommendedName>
        <fullName evidence="3">HTH tetR-type domain-containing protein</fullName>
    </recommendedName>
</protein>
<gene>
    <name evidence="4" type="ORF">GCM10009640_20450</name>
</gene>
<evidence type="ECO:0000256" key="1">
    <source>
        <dbReference type="ARBA" id="ARBA00023125"/>
    </source>
</evidence>
<feature type="DNA-binding region" description="H-T-H motif" evidence="2">
    <location>
        <begin position="35"/>
        <end position="54"/>
    </location>
</feature>
<keyword evidence="5" id="KW-1185">Reference proteome</keyword>
<dbReference type="InterPro" id="IPR001647">
    <property type="entry name" value="HTH_TetR"/>
</dbReference>
<organism evidence="4 5">
    <name type="scientific">Agrococcus citreus</name>
    <dbReference type="NCBI Taxonomy" id="84643"/>
    <lineage>
        <taxon>Bacteria</taxon>
        <taxon>Bacillati</taxon>
        <taxon>Actinomycetota</taxon>
        <taxon>Actinomycetes</taxon>
        <taxon>Micrococcales</taxon>
        <taxon>Microbacteriaceae</taxon>
        <taxon>Agrococcus</taxon>
    </lineage>
</organism>
<dbReference type="SUPFAM" id="SSF46689">
    <property type="entry name" value="Homeodomain-like"/>
    <property type="match status" value="1"/>
</dbReference>
<dbReference type="PANTHER" id="PTHR43479:SF11">
    <property type="entry name" value="ACREF_ENVCD OPERON REPRESSOR-RELATED"/>
    <property type="match status" value="1"/>
</dbReference>